<evidence type="ECO:0000256" key="1">
    <source>
        <dbReference type="PROSITE-ProRule" id="PRU00175"/>
    </source>
</evidence>
<dbReference type="Pfam" id="PF25794">
    <property type="entry name" value="SACS"/>
    <property type="match status" value="3"/>
</dbReference>
<dbReference type="NCBIfam" id="NF047352">
    <property type="entry name" value="P_loop_sacsin"/>
    <property type="match status" value="2"/>
</dbReference>
<dbReference type="GO" id="GO:0030544">
    <property type="term" value="F:Hsp70 protein binding"/>
    <property type="evidence" value="ECO:0007669"/>
    <property type="project" value="TreeGrafter"/>
</dbReference>
<accession>A0A2I0X2A6</accession>
<proteinExistence type="predicted"/>
<dbReference type="SMART" id="SM00184">
    <property type="entry name" value="RING"/>
    <property type="match status" value="1"/>
</dbReference>
<reference evidence="3 4" key="2">
    <citation type="journal article" date="2017" name="Nature">
        <title>The Apostasia genome and the evolution of orchids.</title>
        <authorList>
            <person name="Zhang G.Q."/>
            <person name="Liu K.W."/>
            <person name="Li Z."/>
            <person name="Lohaus R."/>
            <person name="Hsiao Y.Y."/>
            <person name="Niu S.C."/>
            <person name="Wang J.Y."/>
            <person name="Lin Y.C."/>
            <person name="Xu Q."/>
            <person name="Chen L.J."/>
            <person name="Yoshida K."/>
            <person name="Fujiwara S."/>
            <person name="Wang Z.W."/>
            <person name="Zhang Y.Q."/>
            <person name="Mitsuda N."/>
            <person name="Wang M."/>
            <person name="Liu G.H."/>
            <person name="Pecoraro L."/>
            <person name="Huang H.X."/>
            <person name="Xiao X.J."/>
            <person name="Lin M."/>
            <person name="Wu X.Y."/>
            <person name="Wu W.L."/>
            <person name="Chen Y.Y."/>
            <person name="Chang S.B."/>
            <person name="Sakamoto S."/>
            <person name="Ohme-Takagi M."/>
            <person name="Yagi M."/>
            <person name="Zeng S.J."/>
            <person name="Shen C.Y."/>
            <person name="Yeh C.M."/>
            <person name="Luo Y.B."/>
            <person name="Tsai W.C."/>
            <person name="Van de Peer Y."/>
            <person name="Liu Z.J."/>
        </authorList>
    </citation>
    <scope>NUCLEOTIDE SEQUENCE [LARGE SCALE GENOMIC DNA]</scope>
    <source>
        <tissue evidence="3">The whole plant</tissue>
    </source>
</reference>
<dbReference type="PROSITE" id="PS50089">
    <property type="entry name" value="ZF_RING_2"/>
    <property type="match status" value="1"/>
</dbReference>
<dbReference type="Pfam" id="PF13920">
    <property type="entry name" value="zf-C3HC4_3"/>
    <property type="match status" value="1"/>
</dbReference>
<dbReference type="PANTHER" id="PTHR15600:SF42">
    <property type="entry name" value="SACSIN"/>
    <property type="match status" value="1"/>
</dbReference>
<name>A0A2I0X2A6_9ASPA</name>
<keyword evidence="1" id="KW-0479">Metal-binding</keyword>
<dbReference type="GO" id="GO:0008270">
    <property type="term" value="F:zinc ion binding"/>
    <property type="evidence" value="ECO:0007669"/>
    <property type="project" value="UniProtKB-KW"/>
</dbReference>
<dbReference type="InterPro" id="IPR052972">
    <property type="entry name" value="Sacsin_chaperone_reg"/>
</dbReference>
<dbReference type="EMBL" id="KZ502211">
    <property type="protein sequence ID" value="PKU82027.1"/>
    <property type="molecule type" value="Genomic_DNA"/>
</dbReference>
<evidence type="ECO:0000313" key="3">
    <source>
        <dbReference type="EMBL" id="PKU82027.1"/>
    </source>
</evidence>
<dbReference type="InterPro" id="IPR058210">
    <property type="entry name" value="SACS/Nov_dom"/>
</dbReference>
<feature type="domain" description="RING-type" evidence="2">
    <location>
        <begin position="4759"/>
        <end position="4793"/>
    </location>
</feature>
<dbReference type="SUPFAM" id="SSF55874">
    <property type="entry name" value="ATPase domain of HSP90 chaperone/DNA topoisomerase II/histidine kinase"/>
    <property type="match status" value="2"/>
</dbReference>
<evidence type="ECO:0000259" key="2">
    <source>
        <dbReference type="PROSITE" id="PS50089"/>
    </source>
</evidence>
<dbReference type="Proteomes" id="UP000233837">
    <property type="component" value="Unassembled WGS sequence"/>
</dbReference>
<evidence type="ECO:0000313" key="4">
    <source>
        <dbReference type="Proteomes" id="UP000233837"/>
    </source>
</evidence>
<dbReference type="Gene3D" id="3.30.40.10">
    <property type="entry name" value="Zinc/RING finger domain, C3HC4 (zinc finger)"/>
    <property type="match status" value="1"/>
</dbReference>
<sequence length="4805" mass="540735">MDHSPGGTDMLFEDFGQRVDLTRRIREVLVNYPEGTTVLKELIQNADDAGATKVVFCLDRRFHGVDSLLSSELSQFQGPALLAYNDAVFTEEDFVSISRIGDSKKHSQSWKTGRFGVGFNSVYHLTDLPSFVSNKYVVYFDPHGSHLPNVSAANPGKRLDFVSSSAMPLYEDQFKPYCIFGCDMKNPFPGTLFRFPLRNADQAAVSKLSKQAYTADDISLMFSELHQEAVFSLLFLKSIISIEMYVWDVGANKPLKVYSCALKDSKENIALNRRALLRLYSSMEVQDLNLDSFLVNFLCEAITGGYSDRRLETFFIVQGMASASSKLGTFAAMAAKEYDLHLLPQASVALCLSDDLPEVTVAVEEGREYDGTQGWWRGMLVLSEKVEEGLGNNHNKEEVMDMVFNATSGGDHVLKQGQVFCSLPLPVRTGFNVHVDGYFEVYSNRRSIWFGSDLERGGKLKSDWNRLLLEYVVAPAYCELLVGLSKLLGPTKLYYSAWPTGLFEEPWSILAENIYRIVYSKKVLYSNFEGGNWICPAEAFFHDMEFSKNEILGEALVLLGMPVVFLPGIIFETMYKYWSNFRISLVSPIIVRSFLKESEKLGTLNKSYKLVLLEYCLTGLRTEVVNKHVEGLALLPLANGEFGTFTKTIKGTNYFICSDLEYTILGSTPDIMIDRTIPSDLFSILSEIARSSQSNLAFLNEKNFLQLFPRIFPSEWRYKNRVPWNPCAGTSHLSATWFTCFWDYIQGQSYDISSFGEWPILPSTSGYLYRTSKTSKFINAEKLPEPLRDILVKIGCKILDPAYKIKQCDLSLYISDSDAGCILDSIFDTDISGGNEIWLLFQVLSVPEKIELRRFLLDPQWYHGGFLSDIHIKLAKKLPIYRVYGEQHSENIHFHNLENPTRYLPPVDIPEFFVDGDFVFCSSIIEEEILLRYFGIERMPKSAFYKKYVLSRLDELQSDVRDTIMLSVLKELPQLCLDDSSFKESMRRLKFIPTASGSLDCPESLYDPRVDELYALLEESNCFPGGLFGEHSVLDMLLCLGLRTSVSSDTIIKSARLVESLMREDQLKAFIHGTVLLSYLEVHANKWYKNDSRKGVNMVFSKGATSGKPGNFHSQDGIEKFWNDLRMICWCPVLDSAPHAALPWPAVSSMVAPPKIVRPREDIWLVSASSRILDGECRSLALFSGLGWSSPPSGTVIAAQLLELGKNNEIVVDRILRQELAIAMPKIYSLLTNLIGSDEMDIVKAILEGCRWIWVGDGFSTVSEVVLHGQFHLAPYMRVIPVDLAVFRDLFLELGIPEYLKPADYANILCRMADKKGCTPLDAHELRAAVSMAQHLAEIQSQHLYVKIYLPDFLSRLIPATDLVYNDAPWLLDLGENASGDGYSVSLMPKNNIHNFVHGNISNDIAEKLGVSSLRRLLLAESSDSMNLSLSGVAEAFGQHEALTTRLKHIVEMYADGPGILFELVQNAEDAQASEVVFLLDKTQYGTSSILSPQMAEWQGPALYCFNDSVFSSQDLYAISRIGQDSKLDKPFAIGRFGLGFNCVYHFTDIPGFVSGENIVIFDPHASHLPGISPTHPGLRIKFVGRRILEQFPDQFMPFLHFGCDLQQPFPGTLFRFPLRNETSAHRSQIKKEKYSPEDVELLFSSFTEVVSESLLFLHNIQRVTIFIKDGSSHEMQLIHRVSRHSDGGLGKEPHPHHNMLSFVHGNHQNGMDRDQFMTKLDKIVERDLPWNCQKIVLLEQSPSGSHLNVWVVSECIGGGRAKSKSLSVGNQSFKFIPWASVACYLHSANLQDLNDDDFLDAKVESYVVARVQTSSAYYRKKFWGRAFSFLPLPISTGLPAHINAYFELSSNRRDIWFGDDMAGGGKVRSEWNLCLLEDVIAPAYGHLLVFIAQEVGPCDLYFSFWPTSTGIEPWESMVRKFYVFLSDQRLPVLYTKARGGQWISARQAIFPDFNFRNAIELAEALSEAGLPVANVSNEIVKRFMDSCPSLHFLTPQLLRSILIRHHYGFKEKVASVTALEYCLSDHKVISSCDILNGLPLLPLADGKFTSFNRRGEGDRVFATSIEVFDLLVNRVPYLLVDCSVPDTTLKKLRDIANSGLTNLHVLTCYSVVELLPRILPTEWQHSRQVRWTPGHQDQPSLEWMGLFWSYLKASCNDLSIFNTWPILPVRNGFLLQLVENSAVIRDDGWSENMSSLLQKLGCSFLRSDLPLDHPHLRNFVQDATATGILNALQASCQLQDIKNLFLNASKAEMRELRSFIFQSKWFSGDQMGSMQIDIIKHLPIFESYKNDVLLTLTNPLKSLKPADLLEDLIDDSFIRTESEREKSILQNHLGIRELPKAEFYKNFVFNSIESFLGRTTFILDILVDLKLLAEEDDSIKSALSEMSFVLTADGSWRHPSRLYDPRVPSLQNLLNKDVFFPCDKFSNSEILDVLTSFGLRNSLNLSGLIDVARSVSILHDCGHADAPQYGRKLLSYLNALGIILSNSNGHKENHDDDHQMLTMDGISHTKDPEVKIDEGKSWEFDQEVLSFLSSFVLDIQECEFWSEIKIIPWCPVYVAPLLTGLPWFASDKSVATPETTRPKSQMWQVSSKMRILDGDCSSTYIHDNLGWMHPPDIETLSTQLVALSRAYTQLKLQSEHEFDIDGVLQREIPPLYSKLQGYIDKDDFKILREALDGINWVWLGDNFVQSKSVAFNSPVKYHPYLYAVPSELCEFRSLLSRLGVKLTFDAMDYLHVLQCLQQDVNGEPLLAEQLSFVQCVLEAFADSLTDRQSTDALLNSLFIPSSSGHLMSPSNLVYNDAPWIDINSTQKHFVHSYISNDLAKRLGVQSFHSLSLVDEKTARDFSCMDYARISDLLALYGESDFLLFDLLELADCLQAKKLHLIYDKRQHPRQSLLQHNLGNFQGSALTVVLDGATLRTEEVHSLQLPPPWKIRGNTLNYGLGFVGSYFICDIMTMVTGGCFFIFDPLGLVLTASSGGTPSAKLFSLIENDLTERFPDQFSPLLMKQGFCSVPFDSTFIRMPLSSKGLEENGFGCKRVMHIFNRFMNQASSALLSLKSIFQVSLSTWEEGNLHPSLDFSVSIDPSASIMRNPFSEKRWKKFQLSRIFSTLPDAIKMHVLDVHITQGDRSFVDKWLVVLCLGSGKTRNMALDRRYLTHNLTPFAGVAAHISQNGQPISPPASSCILSPLPLSGVLSMPVTVIGCFLISHIGGRYLFSHSDGHVLTEQANAKGLLAEAWNKELLLCIRDSYVQLVLEFQKIRKDYHTSCFESNSARALSYILQAYGDRIYSFWPRSKKNSKSYGDVDSAGEETVTSKASEADWVSLVEQVIRPFYYRLVDMPVWQLYCGNVVKADEGMFLSQFSGENGDNLPPARVCSFLKERYPVFSMPSELVKEIQALGVKVREITPKMIRGLLKSSVSVLPESVEMYIDVLDYCLSDIQMPDLSASELSGFNNRLDSVGALHAVSDDLSTTAPFLSSMKSQRIHRDAFQSSSSSAGDALEIVTYFGKALYDFGRGVVEDIGKAADPLPNVATASGMSIYSDGSLASILAELKGLPFPTSTKCLLRLGIAEILIGSKEQQLFMYPLADKFIHTLCLEKSFLSKILFTQNIHGVLKLKSFTPQLVAEHLRLLLTESWVIHVLSVNQAPWVSWDNTAGSVFDGPRPEWIRLFWKIFRDIKGDLSLISDWPLIPAVLNRPILCRVKEIKLIFIPPMLEQSTVTFDGTGMINSSESIVELKKIYSTAFEMISSRYPWLISLLYQLSIPLYDMSFLDSAALCYFFPTLSQSLGHVIASKLLAAKYAGRFSVPLHLSDENRDRLFTLFALDHQSPTCCLYKREELDLLKELPIYKTVTGSYTMIVDRNQCTISPTAFFHPKDERCLSHSADANQFLHALGVDELTDQEVFLRFALPDFEVKTSAEKEDILFYLYLNWKDLQLDTTIVNCLKETNFVRTANEVSTNLFKPRDLLDPHDSLLSSVFSGERSKFPGERFTTDGWLHILRKTGLRTSSQGDMITECARKIESLGREALAHAGDLESFETESSFRKKEVPLEICSLAESVVVAIIANLSTLFNNDFCDTISNIAFVPAEKGLPMIGGKKGGNRVLCTYREAIFSKDWPLAWSTAPILVKLNVIPPEFSWGAFHLRSPPPFSTVLKHLLVVGRNNGEDTLSRWPCSPGMMTVEDASFEILKYLDANWGARSSSDTRELQKVPFIPVANGTRFVTVTSLFVRLTTNLSPFAFELPSMYLPFVKILKEIGIHEVLTVDHARDLIMNIQNSCGYQRLNPNELRAIMEILNFICSSAIKSSSDRSENVFDHIVPDDGCRLVSANSCVYVDSYASQFLAEIDASRIRFCHPELPENICVTLGIKKVSDVVIEELDEPQLQLVDQIGSVPLSKIKNKLLSKQLQHALWKLIDGMKYHSSSFEVMNLEHLERSLSQVAYKLQFVKLLHTRFLLLPNNVDITRIPKDFGIPEWNLSPRHRTVHFVDKSRNKILVAEPPSYISIYDVVATVVSQILKAPSILPIGPLLACPDGSEKAFLIALKLGSEIGIIREGKTNILAGKELVPQDALQVQLLPMRPFYRGEIVAWKHGKEGDKLRYGVVSEDVRPTSGQAIHKIPLEIFPGVLQALLSTQVFSFKNVSMGDVTYMSSLPESSQVTSKNVLLNVQENKDSENGKVEQQTGRELRYGKVSAEETVRAVHDMLLTAGINMDTEQQTLLRTTLALQEQIKEFQVALLVEQEKTETASKDADTAKAAWSCRVCLSSEVDTAIVPCGHVLCYKCCSEVHRCPFCRCFISNKQKIFRP</sequence>
<organism evidence="3 4">
    <name type="scientific">Dendrobium catenatum</name>
    <dbReference type="NCBI Taxonomy" id="906689"/>
    <lineage>
        <taxon>Eukaryota</taxon>
        <taxon>Viridiplantae</taxon>
        <taxon>Streptophyta</taxon>
        <taxon>Embryophyta</taxon>
        <taxon>Tracheophyta</taxon>
        <taxon>Spermatophyta</taxon>
        <taxon>Magnoliopsida</taxon>
        <taxon>Liliopsida</taxon>
        <taxon>Asparagales</taxon>
        <taxon>Orchidaceae</taxon>
        <taxon>Epidendroideae</taxon>
        <taxon>Malaxideae</taxon>
        <taxon>Dendrobiinae</taxon>
        <taxon>Dendrobium</taxon>
    </lineage>
</organism>
<protein>
    <submittedName>
        <fullName evidence="3">Peroxisome biogenesis factor 10</fullName>
    </submittedName>
</protein>
<keyword evidence="1" id="KW-0862">Zinc</keyword>
<dbReference type="PANTHER" id="PTHR15600">
    <property type="entry name" value="SACSIN"/>
    <property type="match status" value="1"/>
</dbReference>
<keyword evidence="4" id="KW-1185">Reference proteome</keyword>
<dbReference type="InterPro" id="IPR013083">
    <property type="entry name" value="Znf_RING/FYVE/PHD"/>
</dbReference>
<dbReference type="InterPro" id="IPR001841">
    <property type="entry name" value="Znf_RING"/>
</dbReference>
<dbReference type="InterPro" id="IPR036890">
    <property type="entry name" value="HATPase_C_sf"/>
</dbReference>
<reference evidence="3 4" key="1">
    <citation type="journal article" date="2016" name="Sci. Rep.">
        <title>The Dendrobium catenatum Lindl. genome sequence provides insights into polysaccharide synthase, floral development and adaptive evolution.</title>
        <authorList>
            <person name="Zhang G.Q."/>
            <person name="Xu Q."/>
            <person name="Bian C."/>
            <person name="Tsai W.C."/>
            <person name="Yeh C.M."/>
            <person name="Liu K.W."/>
            <person name="Yoshida K."/>
            <person name="Zhang L.S."/>
            <person name="Chang S.B."/>
            <person name="Chen F."/>
            <person name="Shi Y."/>
            <person name="Su Y.Y."/>
            <person name="Zhang Y.Q."/>
            <person name="Chen L.J."/>
            <person name="Yin Y."/>
            <person name="Lin M."/>
            <person name="Huang H."/>
            <person name="Deng H."/>
            <person name="Wang Z.W."/>
            <person name="Zhu S.L."/>
            <person name="Zhao X."/>
            <person name="Deng C."/>
            <person name="Niu S.C."/>
            <person name="Huang J."/>
            <person name="Wang M."/>
            <person name="Liu G.H."/>
            <person name="Yang H.J."/>
            <person name="Xiao X.J."/>
            <person name="Hsiao Y.Y."/>
            <person name="Wu W.L."/>
            <person name="Chen Y.Y."/>
            <person name="Mitsuda N."/>
            <person name="Ohme-Takagi M."/>
            <person name="Luo Y.B."/>
            <person name="Van de Peer Y."/>
            <person name="Liu Z.J."/>
        </authorList>
    </citation>
    <scope>NUCLEOTIDE SEQUENCE [LARGE SCALE GENOMIC DNA]</scope>
    <source>
        <tissue evidence="3">The whole plant</tissue>
    </source>
</reference>
<dbReference type="STRING" id="906689.A0A2I0X2A6"/>
<dbReference type="SUPFAM" id="SSF57850">
    <property type="entry name" value="RING/U-box"/>
    <property type="match status" value="1"/>
</dbReference>
<gene>
    <name evidence="3" type="primary">PEX10</name>
    <name evidence="3" type="ORF">MA16_Dca004044</name>
</gene>
<keyword evidence="1" id="KW-0863">Zinc-finger</keyword>